<dbReference type="Proteomes" id="UP001633002">
    <property type="component" value="Unassembled WGS sequence"/>
</dbReference>
<evidence type="ECO:0000313" key="3">
    <source>
        <dbReference type="Proteomes" id="UP001633002"/>
    </source>
</evidence>
<feature type="compositionally biased region" description="Basic and acidic residues" evidence="1">
    <location>
        <begin position="200"/>
        <end position="218"/>
    </location>
</feature>
<feature type="compositionally biased region" description="Polar residues" evidence="1">
    <location>
        <begin position="165"/>
        <end position="177"/>
    </location>
</feature>
<comment type="caution">
    <text evidence="2">The sequence shown here is derived from an EMBL/GenBank/DDBJ whole genome shotgun (WGS) entry which is preliminary data.</text>
</comment>
<sequence length="456" mass="50851">MSHHYGNWDAHNTRQMEVDSSREQTTMADPIDPTGGQNSGNAANELLENAQALWISRTQQYQLGPGDQYIVLQAAAEESERFRFEVNQDVDPNQFSPLTPVGDRSTQQAAYSLQAGPSNVQNLPELHEIDQLTRSTPSPQRNNSFTLSEMVEDTDRATGEGRNNLAHNGSHFNQNSGDRMGRGSGKGKRAPCTEANGGNKMEKNQKAEAKSKEADDKNGFQPVPTRRNKKGKHKATVLDKGGVSNQDIKRKMKWKDPNSRAYRFANGEFSDDLQEWESGSDTEHESMNSKTEGEESKEGSSEIKVTAEKDSMKPQHLRGSLQEVQSQEIPSLSQLQKDLNKPEGLDVSVASHSGSQHGGEISVFQSEVFSPGPAIIEKRRVKEEEDENGFRRQSLHPLQRQLLLVLEEENADQDRTSTDIQLHGGRKVDAEKPTNPQQALKIYLLDTEVNILKLIR</sequence>
<feature type="compositionally biased region" description="Basic residues" evidence="1">
    <location>
        <begin position="226"/>
        <end position="235"/>
    </location>
</feature>
<feature type="compositionally biased region" description="Polar residues" evidence="1">
    <location>
        <begin position="322"/>
        <end position="337"/>
    </location>
</feature>
<evidence type="ECO:0000313" key="2">
    <source>
        <dbReference type="EMBL" id="KAL3684382.1"/>
    </source>
</evidence>
<proteinExistence type="predicted"/>
<reference evidence="2 3" key="1">
    <citation type="submission" date="2024-09" db="EMBL/GenBank/DDBJ databases">
        <title>Chromosome-scale assembly of Riccia sorocarpa.</title>
        <authorList>
            <person name="Paukszto L."/>
        </authorList>
    </citation>
    <scope>NUCLEOTIDE SEQUENCE [LARGE SCALE GENOMIC DNA]</scope>
    <source>
        <strain evidence="2">LP-2024</strain>
        <tissue evidence="2">Aerial parts of the thallus</tissue>
    </source>
</reference>
<gene>
    <name evidence="2" type="ORF">R1sor_002404</name>
</gene>
<evidence type="ECO:0000256" key="1">
    <source>
        <dbReference type="SAM" id="MobiDB-lite"/>
    </source>
</evidence>
<dbReference type="AlphaFoldDB" id="A0ABD3H1W3"/>
<name>A0ABD3H1W3_9MARC</name>
<feature type="region of interest" description="Disordered" evidence="1">
    <location>
        <begin position="153"/>
        <end position="339"/>
    </location>
</feature>
<feature type="compositionally biased region" description="Basic and acidic residues" evidence="1">
    <location>
        <begin position="281"/>
        <end position="313"/>
    </location>
</feature>
<protein>
    <submittedName>
        <fullName evidence="2">Uncharacterized protein</fullName>
    </submittedName>
</protein>
<dbReference type="EMBL" id="JBJQOH010000006">
    <property type="protein sequence ID" value="KAL3684382.1"/>
    <property type="molecule type" value="Genomic_DNA"/>
</dbReference>
<keyword evidence="3" id="KW-1185">Reference proteome</keyword>
<feature type="region of interest" description="Disordered" evidence="1">
    <location>
        <begin position="1"/>
        <end position="42"/>
    </location>
</feature>
<accession>A0ABD3H1W3</accession>
<feature type="compositionally biased region" description="Basic and acidic residues" evidence="1">
    <location>
        <begin position="11"/>
        <end position="22"/>
    </location>
</feature>
<organism evidence="2 3">
    <name type="scientific">Riccia sorocarpa</name>
    <dbReference type="NCBI Taxonomy" id="122646"/>
    <lineage>
        <taxon>Eukaryota</taxon>
        <taxon>Viridiplantae</taxon>
        <taxon>Streptophyta</taxon>
        <taxon>Embryophyta</taxon>
        <taxon>Marchantiophyta</taxon>
        <taxon>Marchantiopsida</taxon>
        <taxon>Marchantiidae</taxon>
        <taxon>Marchantiales</taxon>
        <taxon>Ricciaceae</taxon>
        <taxon>Riccia</taxon>
    </lineage>
</organism>
<feature type="compositionally biased region" description="Acidic residues" evidence="1">
    <location>
        <begin position="269"/>
        <end position="280"/>
    </location>
</feature>